<name>A0A8J8SIX7_9FIRM</name>
<dbReference type="RefSeq" id="WP_212695775.1">
    <property type="nucleotide sequence ID" value="NZ_CP058649.1"/>
</dbReference>
<reference evidence="1" key="1">
    <citation type="submission" date="2020-07" db="EMBL/GenBank/DDBJ databases">
        <title>Vallitalea pronyensis genome.</title>
        <authorList>
            <person name="Postec A."/>
        </authorList>
    </citation>
    <scope>NUCLEOTIDE SEQUENCE</scope>
    <source>
        <strain evidence="1">FatNI3</strain>
    </source>
</reference>
<proteinExistence type="predicted"/>
<keyword evidence="2" id="KW-1185">Reference proteome</keyword>
<protein>
    <submittedName>
        <fullName evidence="1">Uncharacterized protein</fullName>
    </submittedName>
</protein>
<accession>A0A8J8SIX7</accession>
<dbReference type="AlphaFoldDB" id="A0A8J8SIX7"/>
<sequence length="100" mass="11605">MLQILAANTLRKGCNKSYIQQITLEDGITKDFIEYLGEVGHVDYHIQFPRVFFKATMQGHFIMSGALNRRILEVIYLDKDYGTSAKELEDLLANYENKRM</sequence>
<organism evidence="1 2">
    <name type="scientific">Vallitalea pronyensis</name>
    <dbReference type="NCBI Taxonomy" id="1348613"/>
    <lineage>
        <taxon>Bacteria</taxon>
        <taxon>Bacillati</taxon>
        <taxon>Bacillota</taxon>
        <taxon>Clostridia</taxon>
        <taxon>Lachnospirales</taxon>
        <taxon>Vallitaleaceae</taxon>
        <taxon>Vallitalea</taxon>
    </lineage>
</organism>
<dbReference type="EMBL" id="CP058649">
    <property type="protein sequence ID" value="QUI25076.1"/>
    <property type="molecule type" value="Genomic_DNA"/>
</dbReference>
<evidence type="ECO:0000313" key="2">
    <source>
        <dbReference type="Proteomes" id="UP000683246"/>
    </source>
</evidence>
<gene>
    <name evidence="1" type="ORF">HZI73_23495</name>
</gene>
<evidence type="ECO:0000313" key="1">
    <source>
        <dbReference type="EMBL" id="QUI25076.1"/>
    </source>
</evidence>
<dbReference type="Proteomes" id="UP000683246">
    <property type="component" value="Chromosome"/>
</dbReference>
<dbReference type="KEGG" id="vpy:HZI73_23495"/>